<dbReference type="InterPro" id="IPR036286">
    <property type="entry name" value="LexA/Signal_pep-like_sf"/>
</dbReference>
<evidence type="ECO:0000256" key="3">
    <source>
        <dbReference type="RuleBase" id="RU362042"/>
    </source>
</evidence>
<keyword evidence="3" id="KW-1133">Transmembrane helix</keyword>
<organism evidence="5 6">
    <name type="scientific">Porphyromonas catoniae F0037</name>
    <dbReference type="NCBI Taxonomy" id="1127696"/>
    <lineage>
        <taxon>Bacteria</taxon>
        <taxon>Pseudomonadati</taxon>
        <taxon>Bacteroidota</taxon>
        <taxon>Bacteroidia</taxon>
        <taxon>Bacteroidales</taxon>
        <taxon>Porphyromonadaceae</taxon>
        <taxon>Porphyromonas</taxon>
    </lineage>
</organism>
<dbReference type="Gene3D" id="2.10.109.10">
    <property type="entry name" value="Umud Fragment, subunit A"/>
    <property type="match status" value="1"/>
</dbReference>
<feature type="transmembrane region" description="Helical" evidence="3">
    <location>
        <begin position="12"/>
        <end position="37"/>
    </location>
</feature>
<dbReference type="GO" id="GO:0004252">
    <property type="term" value="F:serine-type endopeptidase activity"/>
    <property type="evidence" value="ECO:0007669"/>
    <property type="project" value="InterPro"/>
</dbReference>
<keyword evidence="3" id="KW-0378">Hydrolase</keyword>
<evidence type="ECO:0000313" key="5">
    <source>
        <dbReference type="EMBL" id="EKY00847.1"/>
    </source>
</evidence>
<dbReference type="PANTHER" id="PTHR43390">
    <property type="entry name" value="SIGNAL PEPTIDASE I"/>
    <property type="match status" value="1"/>
</dbReference>
<comment type="subcellular location">
    <subcellularLocation>
        <location evidence="3">Membrane</location>
        <topology evidence="3">Single-pass type II membrane protein</topology>
    </subcellularLocation>
</comment>
<accession>L1NCD5</accession>
<dbReference type="EMBL" id="AMEQ01000035">
    <property type="protein sequence ID" value="EKY00847.1"/>
    <property type="molecule type" value="Genomic_DNA"/>
</dbReference>
<name>L1NCD5_9PORP</name>
<dbReference type="PATRIC" id="fig|1127696.3.peg.1071"/>
<reference evidence="5 6" key="1">
    <citation type="submission" date="2012-05" db="EMBL/GenBank/DDBJ databases">
        <authorList>
            <person name="Weinstock G."/>
            <person name="Sodergren E."/>
            <person name="Lobos E.A."/>
            <person name="Fulton L."/>
            <person name="Fulton R."/>
            <person name="Courtney L."/>
            <person name="Fronick C."/>
            <person name="O'Laughlin M."/>
            <person name="Godfrey J."/>
            <person name="Wilson R.M."/>
            <person name="Miner T."/>
            <person name="Farmer C."/>
            <person name="Delehaunty K."/>
            <person name="Cordes M."/>
            <person name="Minx P."/>
            <person name="Tomlinson C."/>
            <person name="Chen J."/>
            <person name="Wollam A."/>
            <person name="Pepin K.H."/>
            <person name="Bhonagiri V."/>
            <person name="Zhang X."/>
            <person name="Suruliraj S."/>
            <person name="Warren W."/>
            <person name="Mitreva M."/>
            <person name="Mardis E.R."/>
            <person name="Wilson R.K."/>
        </authorList>
    </citation>
    <scope>NUCLEOTIDE SEQUENCE [LARGE SCALE GENOMIC DNA]</scope>
    <source>
        <strain evidence="5 6">F0037</strain>
    </source>
</reference>
<dbReference type="GO" id="GO:0006465">
    <property type="term" value="P:signal peptide processing"/>
    <property type="evidence" value="ECO:0007669"/>
    <property type="project" value="InterPro"/>
</dbReference>
<keyword evidence="3" id="KW-0472">Membrane</keyword>
<evidence type="ECO:0000313" key="6">
    <source>
        <dbReference type="Proteomes" id="UP000010408"/>
    </source>
</evidence>
<feature type="domain" description="Peptidase S26" evidence="4">
    <location>
        <begin position="13"/>
        <end position="219"/>
    </location>
</feature>
<dbReference type="NCBIfam" id="TIGR02227">
    <property type="entry name" value="sigpep_I_bact"/>
    <property type="match status" value="1"/>
</dbReference>
<evidence type="ECO:0000259" key="4">
    <source>
        <dbReference type="Pfam" id="PF10502"/>
    </source>
</evidence>
<dbReference type="SUPFAM" id="SSF51306">
    <property type="entry name" value="LexA/Signal peptidase"/>
    <property type="match status" value="1"/>
</dbReference>
<keyword evidence="3" id="KW-0645">Protease</keyword>
<dbReference type="STRING" id="1127696.HMPREF9134_01194"/>
<dbReference type="HOGENOM" id="CLU_1446439_0_0_10"/>
<evidence type="ECO:0000256" key="1">
    <source>
        <dbReference type="ARBA" id="ARBA00009370"/>
    </source>
</evidence>
<dbReference type="EC" id="3.4.21.89" evidence="3"/>
<gene>
    <name evidence="5" type="ORF">HMPREF9134_01194</name>
</gene>
<dbReference type="PRINTS" id="PR00727">
    <property type="entry name" value="LEADERPTASE"/>
</dbReference>
<dbReference type="eggNOG" id="COG0681">
    <property type="taxonomic scope" value="Bacteria"/>
</dbReference>
<comment type="caution">
    <text evidence="5">The sequence shown here is derived from an EMBL/GenBank/DDBJ whole genome shotgun (WGS) entry which is preliminary data.</text>
</comment>
<proteinExistence type="inferred from homology"/>
<evidence type="ECO:0000256" key="2">
    <source>
        <dbReference type="ARBA" id="ARBA00019232"/>
    </source>
</evidence>
<dbReference type="GO" id="GO:0009003">
    <property type="term" value="F:signal peptidase activity"/>
    <property type="evidence" value="ECO:0007669"/>
    <property type="project" value="UniProtKB-EC"/>
</dbReference>
<dbReference type="PANTHER" id="PTHR43390:SF1">
    <property type="entry name" value="CHLOROPLAST PROCESSING PEPTIDASE"/>
    <property type="match status" value="1"/>
</dbReference>
<dbReference type="RefSeq" id="WP_005467246.1">
    <property type="nucleotide sequence ID" value="NZ_KB291031.1"/>
</dbReference>
<dbReference type="AlphaFoldDB" id="L1NCD5"/>
<sequence>MASKKQSGGSQWLRYVALPLGILALVVALRLFVLLPFRVQTRAIEPKLREGAWAFALQGKTPRIGDIVLFEIAKVTGNKERQMRAVARVVALPGDSVELRDGVLWVNAHPQRDYRLRRTHESYALRLPREGGVYPISPLSLVAYRTALIEEERLGLVRDSKEHLGTNPTTWIEALRRNPYRTFYRDYYWVLVDDPSEAPDSRHLGIIPSDAIEGIVFFSF</sequence>
<dbReference type="Proteomes" id="UP000010408">
    <property type="component" value="Unassembled WGS sequence"/>
</dbReference>
<comment type="similarity">
    <text evidence="1 3">Belongs to the peptidase S26 family.</text>
</comment>
<dbReference type="GO" id="GO:0016020">
    <property type="term" value="C:membrane"/>
    <property type="evidence" value="ECO:0007669"/>
    <property type="project" value="UniProtKB-SubCell"/>
</dbReference>
<keyword evidence="3" id="KW-0812">Transmembrane</keyword>
<dbReference type="Pfam" id="PF10502">
    <property type="entry name" value="Peptidase_S26"/>
    <property type="match status" value="1"/>
</dbReference>
<comment type="catalytic activity">
    <reaction evidence="3">
        <text>Cleavage of hydrophobic, N-terminal signal or leader sequences from secreted and periplasmic proteins.</text>
        <dbReference type="EC" id="3.4.21.89"/>
    </reaction>
</comment>
<dbReference type="InterPro" id="IPR000223">
    <property type="entry name" value="Pept_S26A_signal_pept_1"/>
</dbReference>
<protein>
    <recommendedName>
        <fullName evidence="2 3">Signal peptidase I</fullName>
        <ecNumber evidence="3">3.4.21.89</ecNumber>
    </recommendedName>
</protein>
<dbReference type="InterPro" id="IPR019533">
    <property type="entry name" value="Peptidase_S26"/>
</dbReference>